<organism evidence="2 4">
    <name type="scientific">Pyrococcus abyssi (strain GE5 / Orsay)</name>
    <dbReference type="NCBI Taxonomy" id="272844"/>
    <lineage>
        <taxon>Archaea</taxon>
        <taxon>Methanobacteriati</taxon>
        <taxon>Methanobacteriota</taxon>
        <taxon>Thermococci</taxon>
        <taxon>Thermococcales</taxon>
        <taxon>Thermococcaceae</taxon>
        <taxon>Pyrococcus</taxon>
    </lineage>
</organism>
<accession>Q9V013</accession>
<dbReference type="Proteomes" id="UP000000810">
    <property type="component" value="Chromosome"/>
</dbReference>
<name>Q9V013_PYRAB</name>
<dbReference type="OrthoDB" id="86325at2157"/>
<dbReference type="STRING" id="272844.PAB0660"/>
<proteinExistence type="predicted"/>
<dbReference type="eggNOG" id="arCOG05807">
    <property type="taxonomic scope" value="Archaea"/>
</dbReference>
<evidence type="ECO:0000313" key="2">
    <source>
        <dbReference type="EMBL" id="CAB49893.1"/>
    </source>
</evidence>
<reference evidence="2" key="2">
    <citation type="journal article" date="2000" name="J. Mol. Biol.">
        <title>Archaeal homologs of eukaryotic methylation guide small nucleolar RNAs: lessons from the Pyrococcus genomes.</title>
        <authorList>
            <person name="Gaspin C."/>
            <person name="Cavaille J."/>
            <person name="Erauso G."/>
        </authorList>
    </citation>
    <scope>NUCLEOTIDE SEQUENCE</scope>
    <source>
        <strain evidence="2">Orsay</strain>
    </source>
</reference>
<dbReference type="EMBL" id="AJ248286">
    <property type="protein sequence ID" value="CAB49893.1"/>
    <property type="molecule type" value="Genomic_DNA"/>
</dbReference>
<dbReference type="KEGG" id="pab:PAB0660"/>
<dbReference type="PIR" id="H75073">
    <property type="entry name" value="H75073"/>
</dbReference>
<reference evidence="3 5" key="5">
    <citation type="journal article" date="2012" name="Curr. Microbiol.">
        <title>Re-annotation of two hyperthermophilic archaea Pyrococcus abyssi GE5 and Pyrococcus furiosus DSM 3638.</title>
        <authorList>
            <person name="Gao J."/>
            <person name="Wang J."/>
        </authorList>
    </citation>
    <scope>GENOME REANNOTATION</scope>
    <source>
        <strain evidence="3">GE5</strain>
        <strain evidence="5">GE5 / Orsay</strain>
    </source>
</reference>
<dbReference type="Proteomes" id="UP000009139">
    <property type="component" value="Chromosome"/>
</dbReference>
<keyword evidence="1" id="KW-0175">Coiled coil</keyword>
<evidence type="ECO:0000256" key="1">
    <source>
        <dbReference type="SAM" id="Coils"/>
    </source>
</evidence>
<reference evidence="2" key="1">
    <citation type="submission" date="1999-07" db="EMBL/GenBank/DDBJ databases">
        <authorList>
            <person name="Genoscope"/>
        </authorList>
    </citation>
    <scope>NUCLEOTIDE SEQUENCE</scope>
    <source>
        <strain evidence="2">Orsay</strain>
    </source>
</reference>
<dbReference type="AlphaFoldDB" id="Q9V013"/>
<evidence type="ECO:0000313" key="5">
    <source>
        <dbReference type="Proteomes" id="UP000009139"/>
    </source>
</evidence>
<keyword evidence="4" id="KW-1185">Reference proteome</keyword>
<dbReference type="EMBL" id="HE613800">
    <property type="protein sequence ID" value="CCE70391.1"/>
    <property type="molecule type" value="Genomic_DNA"/>
</dbReference>
<dbReference type="RefSeq" id="WP_010868102.1">
    <property type="nucleotide sequence ID" value="NC_000868.1"/>
</dbReference>
<protein>
    <submittedName>
        <fullName evidence="2">Uncharacterized protein</fullName>
    </submittedName>
</protein>
<evidence type="ECO:0000313" key="4">
    <source>
        <dbReference type="Proteomes" id="UP000000810"/>
    </source>
</evidence>
<dbReference type="HOGENOM" id="CLU_870497_0_0_2"/>
<dbReference type="PATRIC" id="fig|272844.11.peg.1037"/>
<feature type="coiled-coil region" evidence="1">
    <location>
        <begin position="192"/>
        <end position="219"/>
    </location>
</feature>
<gene>
    <name evidence="2" type="ordered locus">PAB0660</name>
</gene>
<evidence type="ECO:0000313" key="3">
    <source>
        <dbReference type="EMBL" id="CCE70391.1"/>
    </source>
</evidence>
<sequence>MRRIKVTLILPMLIIGTIIGTVIAEQGYDVGALVAILENSAKVSKTLGHDPIYESISENQEELRNLVEKGEVDKALALLVNSTDPLIQILKKEQISTNITTRGSINRLRYYISVLNSTDYPNIKVLSEMVTKAEENLKAGNIKEAQLYLSNAETILESYEVEIPSVSSPDHLLEILLAKYNSTLKYSVQVGIALNESEYKRIEEEAESVTETLSKAKDLIDQGRDFEALLLLQNGLNDLIEFQDELESLHESVIRRMFNENDKLLILKLSIMLKGYGETNRYTQLLNVASLEITLAKEDLKLGRREVAYLRILHASKILDYIARVEGT</sequence>
<reference evidence="2 4" key="4">
    <citation type="journal article" date="2003" name="Mol. Microbiol.">
        <title>An integrated analysis of the genome of the hyperthermophilic archaeon Pyrococcus abyssi.</title>
        <authorList>
            <person name="Cohen G."/>
            <person name="Barbe V."/>
            <person name="Flament D."/>
            <person name="Galperin M."/>
            <person name="Heilig R."/>
            <person name="Ripp R."/>
            <person name="Lecompte O."/>
            <person name="Prieur D."/>
            <person name="Poch O."/>
            <person name="Quellerou J."/>
            <person name="Thierry J.C."/>
            <person name="Van der Oost J."/>
            <person name="Weissenbach J."/>
            <person name="Zivanovic Y."/>
            <person name="Forterre P."/>
        </authorList>
    </citation>
    <scope>NUCLEOTIDE SEQUENCE [LARGE SCALE GENOMIC DNA]</scope>
    <source>
        <strain evidence="4">GE5 / Orsay</strain>
        <strain evidence="2">Orsay</strain>
    </source>
</reference>
<reference evidence="2" key="3">
    <citation type="journal article" date="2001" name="Genome Res.">
        <title>Genome evolution at the genus level: comparison of three complete genomes of hyperthermophilic archaea.</title>
        <authorList>
            <person name="Lecompte O."/>
            <person name="Ripp R."/>
            <person name="Puzos-Barbe V."/>
            <person name="Duprat S."/>
            <person name="Heilig R."/>
            <person name="Dietrich J."/>
            <person name="Thierry J.C."/>
            <person name="Poch O."/>
        </authorList>
    </citation>
    <scope>NUCLEOTIDE SEQUENCE</scope>
    <source>
        <strain evidence="2">Orsay</strain>
    </source>
</reference>